<dbReference type="SUPFAM" id="SSF54786">
    <property type="entry name" value="YcfA/nrd intein domain"/>
    <property type="match status" value="1"/>
</dbReference>
<dbReference type="Pfam" id="PF07927">
    <property type="entry name" value="HicA_toxin"/>
    <property type="match status" value="1"/>
</dbReference>
<keyword evidence="5" id="KW-0378">Hydrolase</keyword>
<dbReference type="AlphaFoldDB" id="A0A6N3EYE1"/>
<evidence type="ECO:0000256" key="7">
    <source>
        <dbReference type="ARBA" id="ARBA00023016"/>
    </source>
</evidence>
<dbReference type="InterPro" id="IPR038570">
    <property type="entry name" value="HicA_sf"/>
</dbReference>
<evidence type="ECO:0000256" key="5">
    <source>
        <dbReference type="ARBA" id="ARBA00022801"/>
    </source>
</evidence>
<evidence type="ECO:0000256" key="6">
    <source>
        <dbReference type="ARBA" id="ARBA00022884"/>
    </source>
</evidence>
<name>A0A6N3EYE1_9CLOT</name>
<dbReference type="RefSeq" id="WP_156561663.1">
    <property type="nucleotide sequence ID" value="NZ_CACRTV010000057.1"/>
</dbReference>
<evidence type="ECO:0000256" key="3">
    <source>
        <dbReference type="ARBA" id="ARBA00022722"/>
    </source>
</evidence>
<keyword evidence="7" id="KW-0346">Stress response</keyword>
<dbReference type="GO" id="GO:0004519">
    <property type="term" value="F:endonuclease activity"/>
    <property type="evidence" value="ECO:0007669"/>
    <property type="project" value="UniProtKB-KW"/>
</dbReference>
<gene>
    <name evidence="8" type="ORF">CPLFYP93_02293</name>
</gene>
<evidence type="ECO:0000313" key="8">
    <source>
        <dbReference type="EMBL" id="VYU44437.1"/>
    </source>
</evidence>
<dbReference type="InterPro" id="IPR012933">
    <property type="entry name" value="HicA_mRNA_interferase"/>
</dbReference>
<reference evidence="8" key="1">
    <citation type="submission" date="2019-11" db="EMBL/GenBank/DDBJ databases">
        <authorList>
            <person name="Feng L."/>
        </authorList>
    </citation>
    <scope>NUCLEOTIDE SEQUENCE</scope>
    <source>
        <strain evidence="8">CParaputrificumLFYP93</strain>
    </source>
</reference>
<sequence length="239" mass="27806">MGSWVTQMNKLEIEVFDTMYTELIKIYEVYDERLLETFNKEFARVYDSIEDMDNSTLPEEFINLNDYIDVELDRIDKMLLNLVVDSAETIFLSNIANRKQLLLFKRRVGLICTKITNYVGNFHNMMLSDASILLRTLLDSLNDFVDSHSDEVVEGHEEEILESSIEQSGFRFRKLFDYKDMIAYAEDNGFVYKGSNGDHRLYEHKTTNKVVVIPAHTLGTGISYKIQKQIEYSCVEVNS</sequence>
<evidence type="ECO:0000256" key="2">
    <source>
        <dbReference type="ARBA" id="ARBA00022649"/>
    </source>
</evidence>
<keyword evidence="2" id="KW-1277">Toxin-antitoxin system</keyword>
<dbReference type="EMBL" id="CACRTV010000057">
    <property type="protein sequence ID" value="VYU44437.1"/>
    <property type="molecule type" value="Genomic_DNA"/>
</dbReference>
<dbReference type="Gene3D" id="3.30.920.30">
    <property type="entry name" value="Hypothetical protein"/>
    <property type="match status" value="1"/>
</dbReference>
<evidence type="ECO:0000256" key="1">
    <source>
        <dbReference type="ARBA" id="ARBA00006620"/>
    </source>
</evidence>
<accession>A0A6N3EYE1</accession>
<dbReference type="GO" id="GO:0003729">
    <property type="term" value="F:mRNA binding"/>
    <property type="evidence" value="ECO:0007669"/>
    <property type="project" value="InterPro"/>
</dbReference>
<keyword evidence="3" id="KW-0540">Nuclease</keyword>
<keyword evidence="6" id="KW-0694">RNA-binding</keyword>
<comment type="similarity">
    <text evidence="1">Belongs to the HicA mRNA interferase family.</text>
</comment>
<evidence type="ECO:0000256" key="4">
    <source>
        <dbReference type="ARBA" id="ARBA00022759"/>
    </source>
</evidence>
<keyword evidence="4" id="KW-0255">Endonuclease</keyword>
<organism evidence="8">
    <name type="scientific">Clostridium paraputrificum</name>
    <dbReference type="NCBI Taxonomy" id="29363"/>
    <lineage>
        <taxon>Bacteria</taxon>
        <taxon>Bacillati</taxon>
        <taxon>Bacillota</taxon>
        <taxon>Clostridia</taxon>
        <taxon>Eubacteriales</taxon>
        <taxon>Clostridiaceae</taxon>
        <taxon>Clostridium</taxon>
    </lineage>
</organism>
<protein>
    <submittedName>
        <fullName evidence="8">YcfA-like protein</fullName>
    </submittedName>
</protein>
<dbReference type="GO" id="GO:0016787">
    <property type="term" value="F:hydrolase activity"/>
    <property type="evidence" value="ECO:0007669"/>
    <property type="project" value="UniProtKB-KW"/>
</dbReference>
<proteinExistence type="inferred from homology"/>